<evidence type="ECO:0000256" key="1">
    <source>
        <dbReference type="SAM" id="MobiDB-lite"/>
    </source>
</evidence>
<organism evidence="3 4">
    <name type="scientific">Tegillarca granosa</name>
    <name type="common">Malaysian cockle</name>
    <name type="synonym">Anadara granosa</name>
    <dbReference type="NCBI Taxonomy" id="220873"/>
    <lineage>
        <taxon>Eukaryota</taxon>
        <taxon>Metazoa</taxon>
        <taxon>Spiralia</taxon>
        <taxon>Lophotrochozoa</taxon>
        <taxon>Mollusca</taxon>
        <taxon>Bivalvia</taxon>
        <taxon>Autobranchia</taxon>
        <taxon>Pteriomorphia</taxon>
        <taxon>Arcoida</taxon>
        <taxon>Arcoidea</taxon>
        <taxon>Arcidae</taxon>
        <taxon>Tegillarca</taxon>
    </lineage>
</organism>
<reference evidence="3 4" key="1">
    <citation type="submission" date="2022-12" db="EMBL/GenBank/DDBJ databases">
        <title>Chromosome-level genome of Tegillarca granosa.</title>
        <authorList>
            <person name="Kim J."/>
        </authorList>
    </citation>
    <scope>NUCLEOTIDE SEQUENCE [LARGE SCALE GENOMIC DNA]</scope>
    <source>
        <strain evidence="3">Teg-2019</strain>
        <tissue evidence="3">Adductor muscle</tissue>
    </source>
</reference>
<feature type="domain" description="DUF4587" evidence="2">
    <location>
        <begin position="119"/>
        <end position="183"/>
    </location>
</feature>
<comment type="caution">
    <text evidence="3">The sequence shown here is derived from an EMBL/GenBank/DDBJ whole genome shotgun (WGS) entry which is preliminary data.</text>
</comment>
<dbReference type="Proteomes" id="UP001217089">
    <property type="component" value="Unassembled WGS sequence"/>
</dbReference>
<keyword evidence="4" id="KW-1185">Reference proteome</keyword>
<evidence type="ECO:0000313" key="3">
    <source>
        <dbReference type="EMBL" id="KAJ8306978.1"/>
    </source>
</evidence>
<proteinExistence type="predicted"/>
<feature type="region of interest" description="Disordered" evidence="1">
    <location>
        <begin position="1"/>
        <end position="20"/>
    </location>
</feature>
<dbReference type="EMBL" id="JARBDR010000793">
    <property type="protein sequence ID" value="KAJ8306978.1"/>
    <property type="molecule type" value="Genomic_DNA"/>
</dbReference>
<feature type="region of interest" description="Disordered" evidence="1">
    <location>
        <begin position="321"/>
        <end position="352"/>
    </location>
</feature>
<dbReference type="PANTHER" id="PTHR28604">
    <property type="match status" value="1"/>
</dbReference>
<dbReference type="InterPro" id="IPR027904">
    <property type="entry name" value="DUF4587"/>
</dbReference>
<dbReference type="Pfam" id="PF15248">
    <property type="entry name" value="DUF4587"/>
    <property type="match status" value="1"/>
</dbReference>
<feature type="compositionally biased region" description="Basic residues" evidence="1">
    <location>
        <begin position="327"/>
        <end position="336"/>
    </location>
</feature>
<accession>A0ABQ9EP15</accession>
<gene>
    <name evidence="3" type="ORF">KUTeg_015062</name>
</gene>
<sequence>MVTKETEKNMATDTDSVHENMTRLRMKMVQQKIANEREKLNRPSSEAKMAQVKHVIEHTVATPKQYHLPPLQGAPQPPQPQITMGTPPQHIIQQIPVPQPVIQNLVPEQNQNKGSWFNKADFMEMMMMQNAQMHHMVMQQMMIQSLPGLNTNAARTYPVSVITEPAAPMVMSRPAAGVHHHHYQMTPPMASAPPMINHYASLPPLDARIGSPMRVRTTPGNQYYSEDGSNYYFSEELLESENTLLNFYTVVVMFHKSWLIVRLFINVALYIKIANEREKLNRPSSEASTDVDEEANQIKLQQAMLRRQELLDKIKQEQYMNEDYRRPRSYSARRRYTPSPLPPPTRRSLPDFNRNYYNKPPEPTYRNNSYRNNSFRGGVNGYDTKPEEMAQVKHVIEHTVATPKQYHLPPLQGAPQPPQPQITMGTPPQHIIQQIPTLWK</sequence>
<dbReference type="InterPro" id="IPR038915">
    <property type="entry name" value="PRR29-like"/>
</dbReference>
<dbReference type="PANTHER" id="PTHR28604:SF3">
    <property type="match status" value="1"/>
</dbReference>
<evidence type="ECO:0000259" key="2">
    <source>
        <dbReference type="Pfam" id="PF15248"/>
    </source>
</evidence>
<evidence type="ECO:0000313" key="4">
    <source>
        <dbReference type="Proteomes" id="UP001217089"/>
    </source>
</evidence>
<protein>
    <recommendedName>
        <fullName evidence="2">DUF4587 domain-containing protein</fullName>
    </recommendedName>
</protein>
<name>A0ABQ9EP15_TEGGR</name>